<feature type="compositionally biased region" description="Low complexity" evidence="8">
    <location>
        <begin position="41"/>
        <end position="52"/>
    </location>
</feature>
<evidence type="ECO:0000256" key="1">
    <source>
        <dbReference type="ARBA" id="ARBA00004370"/>
    </source>
</evidence>
<proteinExistence type="inferred from homology"/>
<dbReference type="PROSITE" id="PS51227">
    <property type="entry name" value="SPR"/>
    <property type="match status" value="1"/>
</dbReference>
<dbReference type="PANTHER" id="PTHR12365">
    <property type="entry name" value="SPROUTY"/>
    <property type="match status" value="1"/>
</dbReference>
<dbReference type="GeneTree" id="ENSGT00950000183055"/>
<dbReference type="InterPro" id="IPR051192">
    <property type="entry name" value="Sprouty_domain"/>
</dbReference>
<dbReference type="Proteomes" id="UP000694397">
    <property type="component" value="Chromosome 14"/>
</dbReference>
<dbReference type="GO" id="GO:0048513">
    <property type="term" value="P:animal organ development"/>
    <property type="evidence" value="ECO:0007669"/>
    <property type="project" value="TreeGrafter"/>
</dbReference>
<dbReference type="GO" id="GO:0005829">
    <property type="term" value="C:cytosol"/>
    <property type="evidence" value="ECO:0007669"/>
    <property type="project" value="TreeGrafter"/>
</dbReference>
<evidence type="ECO:0000313" key="10">
    <source>
        <dbReference type="Proteomes" id="UP000694397"/>
    </source>
</evidence>
<dbReference type="PANTHER" id="PTHR12365:SF8">
    <property type="entry name" value="PROTEIN SPROUTY HOMOLOG 2"/>
    <property type="match status" value="1"/>
</dbReference>
<feature type="region of interest" description="Disordered" evidence="8">
    <location>
        <begin position="34"/>
        <end position="140"/>
    </location>
</feature>
<dbReference type="GO" id="GO:0016020">
    <property type="term" value="C:membrane"/>
    <property type="evidence" value="ECO:0007669"/>
    <property type="project" value="UniProtKB-SubCell"/>
</dbReference>
<reference evidence="9 10" key="1">
    <citation type="submission" date="2019-04" db="EMBL/GenBank/DDBJ databases">
        <authorList>
            <consortium name="Wellcome Sanger Institute Data Sharing"/>
        </authorList>
    </citation>
    <scope>NUCLEOTIDE SEQUENCE [LARGE SCALE GENOMIC DNA]</scope>
</reference>
<evidence type="ECO:0000256" key="5">
    <source>
        <dbReference type="ARBA" id="ARBA00022473"/>
    </source>
</evidence>
<dbReference type="InterPro" id="IPR007875">
    <property type="entry name" value="Sprouty"/>
</dbReference>
<dbReference type="GO" id="GO:0046580">
    <property type="term" value="P:negative regulation of Ras protein signal transduction"/>
    <property type="evidence" value="ECO:0007669"/>
    <property type="project" value="TreeGrafter"/>
</dbReference>
<evidence type="ECO:0000256" key="8">
    <source>
        <dbReference type="SAM" id="MobiDB-lite"/>
    </source>
</evidence>
<keyword evidence="7" id="KW-0472">Membrane</keyword>
<dbReference type="Pfam" id="PF05210">
    <property type="entry name" value="Sprouty"/>
    <property type="match status" value="1"/>
</dbReference>
<accession>A0A8C9R497</accession>
<reference evidence="9" key="2">
    <citation type="submission" date="2025-08" db="UniProtKB">
        <authorList>
            <consortium name="Ensembl"/>
        </authorList>
    </citation>
    <scope>IDENTIFICATION</scope>
</reference>
<evidence type="ECO:0000256" key="6">
    <source>
        <dbReference type="ARBA" id="ARBA00022490"/>
    </source>
</evidence>
<evidence type="ECO:0000256" key="2">
    <source>
        <dbReference type="ARBA" id="ARBA00004496"/>
    </source>
</evidence>
<keyword evidence="10" id="KW-1185">Reference proteome</keyword>
<dbReference type="AlphaFoldDB" id="A0A8C9R497"/>
<gene>
    <name evidence="9" type="primary">SPRY2</name>
</gene>
<evidence type="ECO:0000313" key="9">
    <source>
        <dbReference type="Ensembl" id="ENSSFOP00015004954.2"/>
    </source>
</evidence>
<protein>
    <recommendedName>
        <fullName evidence="4">Protein sprouty homolog 2</fullName>
    </recommendedName>
</protein>
<name>A0A8C9R497_SCLFO</name>
<organism evidence="9 10">
    <name type="scientific">Scleropages formosus</name>
    <name type="common">Asian bonytongue</name>
    <name type="synonym">Osteoglossum formosum</name>
    <dbReference type="NCBI Taxonomy" id="113540"/>
    <lineage>
        <taxon>Eukaryota</taxon>
        <taxon>Metazoa</taxon>
        <taxon>Chordata</taxon>
        <taxon>Craniata</taxon>
        <taxon>Vertebrata</taxon>
        <taxon>Euteleostomi</taxon>
        <taxon>Actinopterygii</taxon>
        <taxon>Neopterygii</taxon>
        <taxon>Teleostei</taxon>
        <taxon>Osteoglossocephala</taxon>
        <taxon>Osteoglossomorpha</taxon>
        <taxon>Osteoglossiformes</taxon>
        <taxon>Osteoglossidae</taxon>
        <taxon>Scleropages</taxon>
    </lineage>
</organism>
<comment type="subcellular location">
    <subcellularLocation>
        <location evidence="2">Cytoplasm</location>
    </subcellularLocation>
    <subcellularLocation>
        <location evidence="1">Membrane</location>
    </subcellularLocation>
</comment>
<keyword evidence="6" id="KW-0963">Cytoplasm</keyword>
<evidence type="ECO:0000256" key="3">
    <source>
        <dbReference type="ARBA" id="ARBA00010964"/>
    </source>
</evidence>
<evidence type="ECO:0000256" key="7">
    <source>
        <dbReference type="ARBA" id="ARBA00023136"/>
    </source>
</evidence>
<dbReference type="GO" id="GO:0040037">
    <property type="term" value="P:negative regulation of fibroblast growth factor receptor signaling pathway"/>
    <property type="evidence" value="ECO:0007669"/>
    <property type="project" value="TreeGrafter"/>
</dbReference>
<evidence type="ECO:0000256" key="4">
    <source>
        <dbReference type="ARBA" id="ARBA00018854"/>
    </source>
</evidence>
<feature type="compositionally biased region" description="Polar residues" evidence="8">
    <location>
        <begin position="102"/>
        <end position="121"/>
    </location>
</feature>
<dbReference type="Ensembl" id="ENSSFOT00015005033.2">
    <property type="protein sequence ID" value="ENSSFOP00015004954.2"/>
    <property type="gene ID" value="ENSSFOG00015003245.2"/>
</dbReference>
<dbReference type="OrthoDB" id="10038884at2759"/>
<comment type="similarity">
    <text evidence="3">Belongs to the sprouty family.</text>
</comment>
<feature type="compositionally biased region" description="Low complexity" evidence="8">
    <location>
        <begin position="88"/>
        <end position="101"/>
    </location>
</feature>
<reference evidence="9" key="3">
    <citation type="submission" date="2025-09" db="UniProtKB">
        <authorList>
            <consortium name="Ensembl"/>
        </authorList>
    </citation>
    <scope>IDENTIFICATION</scope>
</reference>
<sequence length="292" mass="31480">AGRRDVGGHAHVRDAPGSQAVVLSLSQIQILGTSNEYTEGPVVAPRPVVRPATGQMDKQKMELTQGQVEEDQDQVVLSGPHNEQDLCSLPSPASSTQSTSTVGSDSRSVARLSSGSTSSGQRLLESSPAQEAVGTQPKSLGTKVEELKSFSAPEPGGHNCRCEDCGRCTCTDCTRPRVLPSCWVCDRRCICSAQTLVDYATCVCCVKCIFYHCSSDDEDVCADDPCSCSQSRCCIRWTAMGFLSLFLPCMLCYLPARGCLQLCQGCHDRLKRPGCRCRSTDTVHCKTVKKPT</sequence>
<keyword evidence="5" id="KW-0217">Developmental protein</keyword>